<proteinExistence type="predicted"/>
<accession>A0A6J4RWN9</accession>
<evidence type="ECO:0000313" key="1">
    <source>
        <dbReference type="EMBL" id="CAA9483181.1"/>
    </source>
</evidence>
<dbReference type="AlphaFoldDB" id="A0A6J4RWN9"/>
<organism evidence="1">
    <name type="scientific">uncultured Sphingomonadaceae bacterium</name>
    <dbReference type="NCBI Taxonomy" id="169976"/>
    <lineage>
        <taxon>Bacteria</taxon>
        <taxon>Pseudomonadati</taxon>
        <taxon>Pseudomonadota</taxon>
        <taxon>Alphaproteobacteria</taxon>
        <taxon>Sphingomonadales</taxon>
        <taxon>Sphingomonadaceae</taxon>
        <taxon>environmental samples</taxon>
    </lineage>
</organism>
<name>A0A6J4RWN9_9SPHN</name>
<dbReference type="EMBL" id="CADCVW010000012">
    <property type="protein sequence ID" value="CAA9483181.1"/>
    <property type="molecule type" value="Genomic_DNA"/>
</dbReference>
<reference evidence="1" key="1">
    <citation type="submission" date="2020-02" db="EMBL/GenBank/DDBJ databases">
        <authorList>
            <person name="Meier V. D."/>
        </authorList>
    </citation>
    <scope>NUCLEOTIDE SEQUENCE</scope>
    <source>
        <strain evidence="1">AVDCRST_MAG39</strain>
    </source>
</reference>
<protein>
    <submittedName>
        <fullName evidence="1">Uncharacterized protein</fullName>
    </submittedName>
</protein>
<sequence>MPRNPVTAPSASVIGRPVIDHSLLGSCAALTVRSVKGSWRVR</sequence>
<gene>
    <name evidence="1" type="ORF">AVDCRST_MAG39-396</name>
</gene>